<evidence type="ECO:0000313" key="2">
    <source>
        <dbReference type="Proteomes" id="UP000694413"/>
    </source>
</evidence>
<keyword evidence="2" id="KW-1185">Reference proteome</keyword>
<dbReference type="PANTHER" id="PTHR20974:SF2">
    <property type="entry name" value="METHYLTRANSFERASE-LIKE 26"/>
    <property type="match status" value="1"/>
</dbReference>
<organism evidence="1 2">
    <name type="scientific">Zonotrichia albicollis</name>
    <name type="common">White-throated sparrow</name>
    <name type="synonym">Fringilla albicollis</name>
    <dbReference type="NCBI Taxonomy" id="44394"/>
    <lineage>
        <taxon>Eukaryota</taxon>
        <taxon>Metazoa</taxon>
        <taxon>Chordata</taxon>
        <taxon>Craniata</taxon>
        <taxon>Vertebrata</taxon>
        <taxon>Euteleostomi</taxon>
        <taxon>Archelosauria</taxon>
        <taxon>Archosauria</taxon>
        <taxon>Dinosauria</taxon>
        <taxon>Saurischia</taxon>
        <taxon>Theropoda</taxon>
        <taxon>Coelurosauria</taxon>
        <taxon>Aves</taxon>
        <taxon>Neognathae</taxon>
        <taxon>Neoaves</taxon>
        <taxon>Telluraves</taxon>
        <taxon>Australaves</taxon>
        <taxon>Passeriformes</taxon>
        <taxon>Passerellidae</taxon>
        <taxon>Zonotrichia</taxon>
    </lineage>
</organism>
<name>A0A8D2M316_ZONAL</name>
<dbReference type="InterPro" id="IPR010342">
    <property type="entry name" value="DUF938"/>
</dbReference>
<reference evidence="1" key="1">
    <citation type="submission" date="2025-08" db="UniProtKB">
        <authorList>
            <consortium name="Ensembl"/>
        </authorList>
    </citation>
    <scope>IDENTIFICATION</scope>
</reference>
<dbReference type="PANTHER" id="PTHR20974">
    <property type="entry name" value="UPF0585 PROTEIN CG18661"/>
    <property type="match status" value="1"/>
</dbReference>
<accession>A0A8D2M316</accession>
<reference evidence="1" key="2">
    <citation type="submission" date="2025-09" db="UniProtKB">
        <authorList>
            <consortium name="Ensembl"/>
        </authorList>
    </citation>
    <scope>IDENTIFICATION</scope>
</reference>
<evidence type="ECO:0008006" key="3">
    <source>
        <dbReference type="Google" id="ProtNLM"/>
    </source>
</evidence>
<dbReference type="Ensembl" id="ENSZALT00000002371.1">
    <property type="protein sequence ID" value="ENSZALP00000001304.1"/>
    <property type="gene ID" value="ENSZALG00000001541.1"/>
</dbReference>
<dbReference type="Pfam" id="PF06080">
    <property type="entry name" value="DUF938"/>
    <property type="match status" value="1"/>
</dbReference>
<evidence type="ECO:0000313" key="1">
    <source>
        <dbReference type="Ensembl" id="ENSZALP00000001304.1"/>
    </source>
</evidence>
<dbReference type="AlphaFoldDB" id="A0A8D2M316"/>
<proteinExistence type="predicted"/>
<protein>
    <recommendedName>
        <fullName evidence="3">Methyltransferase like 26</fullName>
    </recommendedName>
</protein>
<sequence>SGLMLYFFQANHNIQLLPSPGSPAGLDAHSIAAYVEATGLPNLLPPILLDVSQGWETWGGTQPASVDLLVSINMMHISELRCTEVSALRSRCPCSGGSPGGVSSPLTCPHLSRPPGPLRSWLREGAGKCRGLASGGSLPFEAHAEPWKGQFWRRQVLSSLTLSKAGSVVPAEGDRTHSG</sequence>
<dbReference type="Proteomes" id="UP000694413">
    <property type="component" value="Unassembled WGS sequence"/>
</dbReference>